<dbReference type="Proteomes" id="UP000054018">
    <property type="component" value="Unassembled WGS sequence"/>
</dbReference>
<dbReference type="EMBL" id="KN833800">
    <property type="protein sequence ID" value="KIK18662.1"/>
    <property type="molecule type" value="Genomic_DNA"/>
</dbReference>
<dbReference type="OrthoDB" id="2593073at2759"/>
<proteinExistence type="predicted"/>
<dbReference type="AlphaFoldDB" id="A0A0C9Z8E2"/>
<gene>
    <name evidence="1" type="ORF">PISMIDRAFT_24624</name>
</gene>
<evidence type="ECO:0000313" key="1">
    <source>
        <dbReference type="EMBL" id="KIK18662.1"/>
    </source>
</evidence>
<reference evidence="2" key="2">
    <citation type="submission" date="2015-01" db="EMBL/GenBank/DDBJ databases">
        <title>Evolutionary Origins and Diversification of the Mycorrhizal Mutualists.</title>
        <authorList>
            <consortium name="DOE Joint Genome Institute"/>
            <consortium name="Mycorrhizal Genomics Consortium"/>
            <person name="Kohler A."/>
            <person name="Kuo A."/>
            <person name="Nagy L.G."/>
            <person name="Floudas D."/>
            <person name="Copeland A."/>
            <person name="Barry K.W."/>
            <person name="Cichocki N."/>
            <person name="Veneault-Fourrey C."/>
            <person name="LaButti K."/>
            <person name="Lindquist E.A."/>
            <person name="Lipzen A."/>
            <person name="Lundell T."/>
            <person name="Morin E."/>
            <person name="Murat C."/>
            <person name="Riley R."/>
            <person name="Ohm R."/>
            <person name="Sun H."/>
            <person name="Tunlid A."/>
            <person name="Henrissat B."/>
            <person name="Grigoriev I.V."/>
            <person name="Hibbett D.S."/>
            <person name="Martin F."/>
        </authorList>
    </citation>
    <scope>NUCLEOTIDE SEQUENCE [LARGE SCALE GENOMIC DNA]</scope>
    <source>
        <strain evidence="2">441</strain>
    </source>
</reference>
<keyword evidence="2" id="KW-1185">Reference proteome</keyword>
<dbReference type="HOGENOM" id="CLU_1200250_0_0_1"/>
<name>A0A0C9Z8E2_9AGAM</name>
<reference evidence="1 2" key="1">
    <citation type="submission" date="2014-04" db="EMBL/GenBank/DDBJ databases">
        <authorList>
            <consortium name="DOE Joint Genome Institute"/>
            <person name="Kuo A."/>
            <person name="Kohler A."/>
            <person name="Costa M.D."/>
            <person name="Nagy L.G."/>
            <person name="Floudas D."/>
            <person name="Copeland A."/>
            <person name="Barry K.W."/>
            <person name="Cichocki N."/>
            <person name="Veneault-Fourrey C."/>
            <person name="LaButti K."/>
            <person name="Lindquist E.A."/>
            <person name="Lipzen A."/>
            <person name="Lundell T."/>
            <person name="Morin E."/>
            <person name="Murat C."/>
            <person name="Sun H."/>
            <person name="Tunlid A."/>
            <person name="Henrissat B."/>
            <person name="Grigoriev I.V."/>
            <person name="Hibbett D.S."/>
            <person name="Martin F."/>
            <person name="Nordberg H.P."/>
            <person name="Cantor M.N."/>
            <person name="Hua S.X."/>
        </authorList>
    </citation>
    <scope>NUCLEOTIDE SEQUENCE [LARGE SCALE GENOMIC DNA]</scope>
    <source>
        <strain evidence="1 2">441</strain>
    </source>
</reference>
<sequence>MARCDGTKVVLEPEGMRHITKKFVSQIFEPDVLSGLAGPPVDDVSVQQQLLNFSGIPSGQHTLPLSNQYRIIVDIPGLMAFADTPEIPSIVTTSSASMNETDGVNSFDAFDFGSFGPPSSLNQTEVSSSGQTHTLTDINQQFVSSNQGPDGFFSGSMFANGVPPRNRNGQSSCEPLELGTVLDDLLSPFSGHASTYTNVKWNVLPRVYSAPTPSYGLLPTANQSLPLGSKF</sequence>
<protein>
    <submittedName>
        <fullName evidence="1">Uncharacterized protein</fullName>
    </submittedName>
</protein>
<organism evidence="1 2">
    <name type="scientific">Pisolithus microcarpus 441</name>
    <dbReference type="NCBI Taxonomy" id="765257"/>
    <lineage>
        <taxon>Eukaryota</taxon>
        <taxon>Fungi</taxon>
        <taxon>Dikarya</taxon>
        <taxon>Basidiomycota</taxon>
        <taxon>Agaricomycotina</taxon>
        <taxon>Agaricomycetes</taxon>
        <taxon>Agaricomycetidae</taxon>
        <taxon>Boletales</taxon>
        <taxon>Sclerodermatineae</taxon>
        <taxon>Pisolithaceae</taxon>
        <taxon>Pisolithus</taxon>
    </lineage>
</organism>
<evidence type="ECO:0000313" key="2">
    <source>
        <dbReference type="Proteomes" id="UP000054018"/>
    </source>
</evidence>
<accession>A0A0C9Z8E2</accession>